<evidence type="ECO:0000256" key="2">
    <source>
        <dbReference type="ARBA" id="ARBA00022649"/>
    </source>
</evidence>
<dbReference type="InterPro" id="IPR051813">
    <property type="entry name" value="HepT_RNase_toxin"/>
</dbReference>
<dbReference type="EMBL" id="FCON02000071">
    <property type="protein sequence ID" value="SAL77363.1"/>
    <property type="molecule type" value="Genomic_DNA"/>
</dbReference>
<keyword evidence="5" id="KW-0378">Hydrolase</keyword>
<keyword evidence="4" id="KW-0547">Nucleotide-binding</keyword>
<dbReference type="GO" id="GO:0016787">
    <property type="term" value="F:hydrolase activity"/>
    <property type="evidence" value="ECO:0007669"/>
    <property type="project" value="UniProtKB-KW"/>
</dbReference>
<reference evidence="6" key="1">
    <citation type="submission" date="2016-01" db="EMBL/GenBank/DDBJ databases">
        <authorList>
            <person name="Peeters C."/>
        </authorList>
    </citation>
    <scope>NUCLEOTIDE SEQUENCE [LARGE SCALE GENOMIC DNA]</scope>
    <source>
        <strain evidence="6">LMG 22940</strain>
    </source>
</reference>
<keyword evidence="7" id="KW-1185">Reference proteome</keyword>
<evidence type="ECO:0000256" key="5">
    <source>
        <dbReference type="ARBA" id="ARBA00022801"/>
    </source>
</evidence>
<dbReference type="InterPro" id="IPR008201">
    <property type="entry name" value="HepT-like"/>
</dbReference>
<accession>A0A158K9G9</accession>
<dbReference type="GO" id="GO:0004540">
    <property type="term" value="F:RNA nuclease activity"/>
    <property type="evidence" value="ECO:0007669"/>
    <property type="project" value="InterPro"/>
</dbReference>
<keyword evidence="3" id="KW-0540">Nuclease</keyword>
<evidence type="ECO:0008006" key="8">
    <source>
        <dbReference type="Google" id="ProtNLM"/>
    </source>
</evidence>
<proteinExistence type="predicted"/>
<keyword evidence="2" id="KW-1277">Toxin-antitoxin system</keyword>
<dbReference type="GO" id="GO:0110001">
    <property type="term" value="C:toxin-antitoxin complex"/>
    <property type="evidence" value="ECO:0007669"/>
    <property type="project" value="InterPro"/>
</dbReference>
<evidence type="ECO:0000313" key="6">
    <source>
        <dbReference type="EMBL" id="SAL77363.1"/>
    </source>
</evidence>
<evidence type="ECO:0000256" key="3">
    <source>
        <dbReference type="ARBA" id="ARBA00022722"/>
    </source>
</evidence>
<sequence>MSRDQQRLADYLAHILEAIERIERYTREMAQRAFLDNQLVQDAVIRNLEIIG</sequence>
<dbReference type="PANTHER" id="PTHR34139:SF1">
    <property type="entry name" value="RNASE MJ1380-RELATED"/>
    <property type="match status" value="1"/>
</dbReference>
<keyword evidence="1" id="KW-0597">Phosphoprotein</keyword>
<gene>
    <name evidence="6" type="ORF">AWB68_05183</name>
</gene>
<dbReference type="GO" id="GO:0000166">
    <property type="term" value="F:nucleotide binding"/>
    <property type="evidence" value="ECO:0007669"/>
    <property type="project" value="UniProtKB-KW"/>
</dbReference>
<organism evidence="6 7">
    <name type="scientific">Caballeronia choica</name>
    <dbReference type="NCBI Taxonomy" id="326476"/>
    <lineage>
        <taxon>Bacteria</taxon>
        <taxon>Pseudomonadati</taxon>
        <taxon>Pseudomonadota</taxon>
        <taxon>Betaproteobacteria</taxon>
        <taxon>Burkholderiales</taxon>
        <taxon>Burkholderiaceae</taxon>
        <taxon>Caballeronia</taxon>
    </lineage>
</organism>
<name>A0A158K9G9_9BURK</name>
<evidence type="ECO:0000256" key="4">
    <source>
        <dbReference type="ARBA" id="ARBA00022741"/>
    </source>
</evidence>
<dbReference type="AlphaFoldDB" id="A0A158K9G9"/>
<evidence type="ECO:0000313" key="7">
    <source>
        <dbReference type="Proteomes" id="UP000054770"/>
    </source>
</evidence>
<protein>
    <recommendedName>
        <fullName evidence="8">DUF86 domain-containing protein</fullName>
    </recommendedName>
</protein>
<dbReference type="PANTHER" id="PTHR34139">
    <property type="entry name" value="UPF0331 PROTEIN MJ0127"/>
    <property type="match status" value="1"/>
</dbReference>
<comment type="caution">
    <text evidence="6">The sequence shown here is derived from an EMBL/GenBank/DDBJ whole genome shotgun (WGS) entry which is preliminary data.</text>
</comment>
<dbReference type="Pfam" id="PF01934">
    <property type="entry name" value="HepT-like"/>
    <property type="match status" value="1"/>
</dbReference>
<evidence type="ECO:0000256" key="1">
    <source>
        <dbReference type="ARBA" id="ARBA00022553"/>
    </source>
</evidence>
<dbReference type="Proteomes" id="UP000054770">
    <property type="component" value="Unassembled WGS sequence"/>
</dbReference>